<evidence type="ECO:0000256" key="1">
    <source>
        <dbReference type="SAM" id="Phobius"/>
    </source>
</evidence>
<reference evidence="3" key="1">
    <citation type="submission" date="2013-09" db="EMBL/GenBank/DDBJ databases">
        <title>Corchorus olitorius genome sequencing.</title>
        <authorList>
            <person name="Alam M."/>
            <person name="Haque M.S."/>
            <person name="Islam M.S."/>
            <person name="Emdad E.M."/>
            <person name="Islam M.M."/>
            <person name="Ahmed B."/>
            <person name="Halim A."/>
            <person name="Hossen Q.M.M."/>
            <person name="Hossain M.Z."/>
            <person name="Ahmed R."/>
            <person name="Khan M.M."/>
            <person name="Islam R."/>
            <person name="Rashid M.M."/>
            <person name="Khan S.A."/>
            <person name="Rahman M.S."/>
            <person name="Alam M."/>
            <person name="Yahiya A.S."/>
            <person name="Khan M.S."/>
            <person name="Azam M.S."/>
            <person name="Haque T."/>
            <person name="Lashkar M.Z.H."/>
            <person name="Akhand A.I."/>
            <person name="Morshed G."/>
            <person name="Roy S."/>
            <person name="Uddin K.S."/>
            <person name="Rabeya T."/>
            <person name="Hossain A.S."/>
            <person name="Chowdhury A."/>
            <person name="Snigdha A.R."/>
            <person name="Mortoza M.S."/>
            <person name="Matin S.A."/>
            <person name="Hoque S.M.E."/>
            <person name="Islam M.K."/>
            <person name="Roy D.K."/>
            <person name="Haider R."/>
            <person name="Moosa M.M."/>
            <person name="Elias S.M."/>
            <person name="Hasan A.M."/>
            <person name="Jahan S."/>
            <person name="Shafiuddin M."/>
            <person name="Mahmood N."/>
            <person name="Shommy N.S."/>
        </authorList>
    </citation>
    <scope>NUCLEOTIDE SEQUENCE [LARGE SCALE GENOMIC DNA]</scope>
    <source>
        <strain evidence="3">cv. O-4</strain>
    </source>
</reference>
<comment type="caution">
    <text evidence="2">The sequence shown here is derived from an EMBL/GenBank/DDBJ whole genome shotgun (WGS) entry which is preliminary data.</text>
</comment>
<dbReference type="AlphaFoldDB" id="A0A1R3IX86"/>
<keyword evidence="3" id="KW-1185">Reference proteome</keyword>
<accession>A0A1R3IX86</accession>
<evidence type="ECO:0000313" key="2">
    <source>
        <dbReference type="EMBL" id="OMO87196.1"/>
    </source>
</evidence>
<proteinExistence type="predicted"/>
<dbReference type="Proteomes" id="UP000187203">
    <property type="component" value="Unassembled WGS sequence"/>
</dbReference>
<feature type="transmembrane region" description="Helical" evidence="1">
    <location>
        <begin position="20"/>
        <end position="42"/>
    </location>
</feature>
<keyword evidence="1" id="KW-1133">Transmembrane helix</keyword>
<name>A0A1R3IX86_9ROSI</name>
<keyword evidence="1" id="KW-0472">Membrane</keyword>
<organism evidence="2 3">
    <name type="scientific">Corchorus olitorius</name>
    <dbReference type="NCBI Taxonomy" id="93759"/>
    <lineage>
        <taxon>Eukaryota</taxon>
        <taxon>Viridiplantae</taxon>
        <taxon>Streptophyta</taxon>
        <taxon>Embryophyta</taxon>
        <taxon>Tracheophyta</taxon>
        <taxon>Spermatophyta</taxon>
        <taxon>Magnoliopsida</taxon>
        <taxon>eudicotyledons</taxon>
        <taxon>Gunneridae</taxon>
        <taxon>Pentapetalae</taxon>
        <taxon>rosids</taxon>
        <taxon>malvids</taxon>
        <taxon>Malvales</taxon>
        <taxon>Malvaceae</taxon>
        <taxon>Grewioideae</taxon>
        <taxon>Apeibeae</taxon>
        <taxon>Corchorus</taxon>
    </lineage>
</organism>
<protein>
    <submittedName>
        <fullName evidence="2">Uncharacterized protein</fullName>
    </submittedName>
</protein>
<sequence>MEAYDYMEKGWISSKREDNHQFAVAPGTILKILQFFVDFFIFKSKRKSLISDTDPHALLHEPGEEQPANCSFTARAWRTPLSKNTSLPRGGTTSKQLV</sequence>
<evidence type="ECO:0000313" key="3">
    <source>
        <dbReference type="Proteomes" id="UP000187203"/>
    </source>
</evidence>
<dbReference type="EMBL" id="AWUE01017374">
    <property type="protein sequence ID" value="OMO87196.1"/>
    <property type="molecule type" value="Genomic_DNA"/>
</dbReference>
<keyword evidence="1" id="KW-0812">Transmembrane</keyword>
<gene>
    <name evidence="2" type="ORF">COLO4_20748</name>
</gene>